<dbReference type="OrthoDB" id="1164111at2759"/>
<organism evidence="1 2">
    <name type="scientific">Protea cynaroides</name>
    <dbReference type="NCBI Taxonomy" id="273540"/>
    <lineage>
        <taxon>Eukaryota</taxon>
        <taxon>Viridiplantae</taxon>
        <taxon>Streptophyta</taxon>
        <taxon>Embryophyta</taxon>
        <taxon>Tracheophyta</taxon>
        <taxon>Spermatophyta</taxon>
        <taxon>Magnoliopsida</taxon>
        <taxon>Proteales</taxon>
        <taxon>Proteaceae</taxon>
        <taxon>Protea</taxon>
    </lineage>
</organism>
<protein>
    <submittedName>
        <fullName evidence="1">Uncharacterized protein</fullName>
    </submittedName>
</protein>
<dbReference type="PANTHER" id="PTHR10797">
    <property type="entry name" value="CCR4-NOT TRANSCRIPTION COMPLEX SUBUNIT"/>
    <property type="match status" value="1"/>
</dbReference>
<evidence type="ECO:0000313" key="1">
    <source>
        <dbReference type="EMBL" id="KAJ4974334.1"/>
    </source>
</evidence>
<dbReference type="AlphaFoldDB" id="A0A9Q0KQB0"/>
<dbReference type="Proteomes" id="UP001141806">
    <property type="component" value="Unassembled WGS sequence"/>
</dbReference>
<proteinExistence type="predicted"/>
<accession>A0A9Q0KQB0</accession>
<reference evidence="1" key="1">
    <citation type="journal article" date="2023" name="Plant J.">
        <title>The genome of the king protea, Protea cynaroides.</title>
        <authorList>
            <person name="Chang J."/>
            <person name="Duong T.A."/>
            <person name="Schoeman C."/>
            <person name="Ma X."/>
            <person name="Roodt D."/>
            <person name="Barker N."/>
            <person name="Li Z."/>
            <person name="Van de Peer Y."/>
            <person name="Mizrachi E."/>
        </authorList>
    </citation>
    <scope>NUCLEOTIDE SEQUENCE</scope>
    <source>
        <tissue evidence="1">Young leaves</tissue>
    </source>
</reference>
<dbReference type="InterPro" id="IPR012337">
    <property type="entry name" value="RNaseH-like_sf"/>
</dbReference>
<sequence>MGEVPPIKLVLRSAPKSTMDCVKIFTDSQILSTYLSGQEGLPSNSVFVVVHDIQYLTLKSNVDALNLIQLGLNFSNIDENMPELGIGNRYISEFNFKDFDVFRDKHALNSIELLRRQGMDFEKNSEMGIDSSKFAKLVKSSGLICNDSVSWGDISQCLRFGYLVKILTS</sequence>
<gene>
    <name evidence="1" type="ORF">NE237_007508</name>
</gene>
<dbReference type="InterPro" id="IPR039637">
    <property type="entry name" value="CNOT7/CNOT8/Pop2"/>
</dbReference>
<dbReference type="EMBL" id="JAMYWD010000004">
    <property type="protein sequence ID" value="KAJ4974334.1"/>
    <property type="molecule type" value="Genomic_DNA"/>
</dbReference>
<keyword evidence="2" id="KW-1185">Reference proteome</keyword>
<evidence type="ECO:0000313" key="2">
    <source>
        <dbReference type="Proteomes" id="UP001141806"/>
    </source>
</evidence>
<dbReference type="GO" id="GO:0030014">
    <property type="term" value="C:CCR4-NOT complex"/>
    <property type="evidence" value="ECO:0007669"/>
    <property type="project" value="InterPro"/>
</dbReference>
<dbReference type="Gene3D" id="3.30.420.10">
    <property type="entry name" value="Ribonuclease H-like superfamily/Ribonuclease H"/>
    <property type="match status" value="1"/>
</dbReference>
<dbReference type="GO" id="GO:0003676">
    <property type="term" value="F:nucleic acid binding"/>
    <property type="evidence" value="ECO:0007669"/>
    <property type="project" value="InterPro"/>
</dbReference>
<dbReference type="GO" id="GO:0004535">
    <property type="term" value="F:poly(A)-specific ribonuclease activity"/>
    <property type="evidence" value="ECO:0007669"/>
    <property type="project" value="InterPro"/>
</dbReference>
<dbReference type="InterPro" id="IPR036397">
    <property type="entry name" value="RNaseH_sf"/>
</dbReference>
<comment type="caution">
    <text evidence="1">The sequence shown here is derived from an EMBL/GenBank/DDBJ whole genome shotgun (WGS) entry which is preliminary data.</text>
</comment>
<dbReference type="SUPFAM" id="SSF53098">
    <property type="entry name" value="Ribonuclease H-like"/>
    <property type="match status" value="1"/>
</dbReference>
<name>A0A9Q0KQB0_9MAGN</name>